<name>L0A263_DEIPD</name>
<proteinExistence type="predicted"/>
<dbReference type="KEGG" id="dpd:Deipe_2523"/>
<evidence type="ECO:0000313" key="3">
    <source>
        <dbReference type="Proteomes" id="UP000010467"/>
    </source>
</evidence>
<dbReference type="Proteomes" id="UP000010467">
    <property type="component" value="Chromosome"/>
</dbReference>
<reference evidence="3" key="1">
    <citation type="submission" date="2012-03" db="EMBL/GenBank/DDBJ databases">
        <title>Complete sequence of chromosome of Deinococcus peraridilitoris DSM 19664.</title>
        <authorList>
            <person name="Lucas S."/>
            <person name="Copeland A."/>
            <person name="Lapidus A."/>
            <person name="Glavina del Rio T."/>
            <person name="Dalin E."/>
            <person name="Tice H."/>
            <person name="Bruce D."/>
            <person name="Goodwin L."/>
            <person name="Pitluck S."/>
            <person name="Peters L."/>
            <person name="Mikhailova N."/>
            <person name="Lu M."/>
            <person name="Kyrpides N."/>
            <person name="Mavromatis K."/>
            <person name="Ivanova N."/>
            <person name="Brettin T."/>
            <person name="Detter J.C."/>
            <person name="Han C."/>
            <person name="Larimer F."/>
            <person name="Land M."/>
            <person name="Hauser L."/>
            <person name="Markowitz V."/>
            <person name="Cheng J.-F."/>
            <person name="Hugenholtz P."/>
            <person name="Woyke T."/>
            <person name="Wu D."/>
            <person name="Pukall R."/>
            <person name="Steenblock K."/>
            <person name="Brambilla E."/>
            <person name="Klenk H.-P."/>
            <person name="Eisen J.A."/>
        </authorList>
    </citation>
    <scope>NUCLEOTIDE SEQUENCE [LARGE SCALE GENOMIC DNA]</scope>
    <source>
        <strain evidence="3">DSM 19664 / LMG 22246 / CIP 109416 / KR-200</strain>
    </source>
</reference>
<dbReference type="AlphaFoldDB" id="L0A263"/>
<dbReference type="RefSeq" id="WP_015236290.1">
    <property type="nucleotide sequence ID" value="NC_019793.1"/>
</dbReference>
<organism evidence="2 3">
    <name type="scientific">Deinococcus peraridilitoris (strain DSM 19664 / LMG 22246 / CIP 109416 / KR-200)</name>
    <dbReference type="NCBI Taxonomy" id="937777"/>
    <lineage>
        <taxon>Bacteria</taxon>
        <taxon>Thermotogati</taxon>
        <taxon>Deinococcota</taxon>
        <taxon>Deinococci</taxon>
        <taxon>Deinococcales</taxon>
        <taxon>Deinococcaceae</taxon>
        <taxon>Deinococcus</taxon>
    </lineage>
</organism>
<keyword evidence="1" id="KW-1133">Transmembrane helix</keyword>
<evidence type="ECO:0000313" key="2">
    <source>
        <dbReference type="EMBL" id="AFZ67988.1"/>
    </source>
</evidence>
<keyword evidence="1" id="KW-0812">Transmembrane</keyword>
<gene>
    <name evidence="2" type="ordered locus">Deipe_2523</name>
</gene>
<feature type="transmembrane region" description="Helical" evidence="1">
    <location>
        <begin position="20"/>
        <end position="38"/>
    </location>
</feature>
<dbReference type="HOGENOM" id="CLU_2286876_0_0_0"/>
<accession>L0A263</accession>
<dbReference type="EMBL" id="CP003382">
    <property type="protein sequence ID" value="AFZ67988.1"/>
    <property type="molecule type" value="Genomic_DNA"/>
</dbReference>
<feature type="transmembrane region" description="Helical" evidence="1">
    <location>
        <begin position="80"/>
        <end position="99"/>
    </location>
</feature>
<keyword evidence="3" id="KW-1185">Reference proteome</keyword>
<sequence>MDSDKIDKIVNDYLAQNTEVAYLFAGLFCIGYGARLYWPVRQALRSGIIAHRHGSKTQHMMRDADPLNFALVLAVQLKRAVMAVIVGALFSFGAIINLARF</sequence>
<evidence type="ECO:0000256" key="1">
    <source>
        <dbReference type="SAM" id="Phobius"/>
    </source>
</evidence>
<keyword evidence="1" id="KW-0472">Membrane</keyword>
<protein>
    <submittedName>
        <fullName evidence="2">Uncharacterized protein</fullName>
    </submittedName>
</protein>